<gene>
    <name evidence="2" type="ORF">BWQ96_06408</name>
</gene>
<dbReference type="Gene3D" id="3.10.450.50">
    <property type="match status" value="1"/>
</dbReference>
<dbReference type="InterPro" id="IPR001943">
    <property type="entry name" value="UVR_dom"/>
</dbReference>
<evidence type="ECO:0000313" key="3">
    <source>
        <dbReference type="Proteomes" id="UP000247409"/>
    </source>
</evidence>
<dbReference type="InterPro" id="IPR032710">
    <property type="entry name" value="NTF2-like_dom_sf"/>
</dbReference>
<comment type="caution">
    <text evidence="2">The sequence shown here is derived from an EMBL/GenBank/DDBJ whole genome shotgun (WGS) entry which is preliminary data.</text>
</comment>
<feature type="domain" description="UVR" evidence="1">
    <location>
        <begin position="68"/>
        <end position="103"/>
    </location>
</feature>
<name>A0A2V3IP08_9FLOR</name>
<evidence type="ECO:0000313" key="2">
    <source>
        <dbReference type="EMBL" id="PXF43787.1"/>
    </source>
</evidence>
<protein>
    <recommendedName>
        <fullName evidence="1">UVR domain-containing protein</fullName>
    </recommendedName>
</protein>
<dbReference type="Pfam" id="PF13474">
    <property type="entry name" value="SnoaL_3"/>
    <property type="match status" value="1"/>
</dbReference>
<organism evidence="2 3">
    <name type="scientific">Gracilariopsis chorda</name>
    <dbReference type="NCBI Taxonomy" id="448386"/>
    <lineage>
        <taxon>Eukaryota</taxon>
        <taxon>Rhodophyta</taxon>
        <taxon>Florideophyceae</taxon>
        <taxon>Rhodymeniophycidae</taxon>
        <taxon>Gracilariales</taxon>
        <taxon>Gracilariaceae</taxon>
        <taxon>Gracilariopsis</taxon>
    </lineage>
</organism>
<dbReference type="PANTHER" id="PTHR34957:SF1">
    <property type="entry name" value="NUCLEAR TRANSPORT FACTOR 2 (NTF2) FAMILY PROTEIN"/>
    <property type="match status" value="1"/>
</dbReference>
<sequence>MSLAFLLHTPFYSRSRNPRSSVIGKHCGSRPLLKPVTTTQPVHRARIHCCTEQPAWKRGPVDVDFAKDEQLQILEEDLDDALQLEDFKRASGIRDKLVRLQSGAYVAVLSAHMKFYKAFSYGSIVDIAASWLQEDSASCKHPLGPLVSGYLEVINSFGYVFSAGIPQIDVKNVCITMRGSVAYVTCEEHSTDWEANNGKGENTIMNAINIFTKKNGQWYICHHSALPVTGRDI</sequence>
<dbReference type="AlphaFoldDB" id="A0A2V3IP08"/>
<dbReference type="Proteomes" id="UP000247409">
    <property type="component" value="Unassembled WGS sequence"/>
</dbReference>
<dbReference type="SUPFAM" id="SSF54427">
    <property type="entry name" value="NTF2-like"/>
    <property type="match status" value="1"/>
</dbReference>
<reference evidence="2 3" key="1">
    <citation type="journal article" date="2018" name="Mol. Biol. Evol.">
        <title>Analysis of the draft genome of the red seaweed Gracilariopsis chorda provides insights into genome size evolution in Rhodophyta.</title>
        <authorList>
            <person name="Lee J."/>
            <person name="Yang E.C."/>
            <person name="Graf L."/>
            <person name="Yang J.H."/>
            <person name="Qiu H."/>
            <person name="Zel Zion U."/>
            <person name="Chan C.X."/>
            <person name="Stephens T.G."/>
            <person name="Weber A.P.M."/>
            <person name="Boo G.H."/>
            <person name="Boo S.M."/>
            <person name="Kim K.M."/>
            <person name="Shin Y."/>
            <person name="Jung M."/>
            <person name="Lee S.J."/>
            <person name="Yim H.S."/>
            <person name="Lee J.H."/>
            <person name="Bhattacharya D."/>
            <person name="Yoon H.S."/>
        </authorList>
    </citation>
    <scope>NUCLEOTIDE SEQUENCE [LARGE SCALE GENOMIC DNA]</scope>
    <source>
        <strain evidence="2 3">SKKU-2015</strain>
        <tissue evidence="2">Whole body</tissue>
    </source>
</reference>
<dbReference type="PROSITE" id="PS50151">
    <property type="entry name" value="UVR"/>
    <property type="match status" value="1"/>
</dbReference>
<keyword evidence="3" id="KW-1185">Reference proteome</keyword>
<dbReference type="InterPro" id="IPR037401">
    <property type="entry name" value="SnoaL-like"/>
</dbReference>
<dbReference type="PANTHER" id="PTHR34957">
    <property type="entry name" value="NUCLEAR TRANSPORT FACTOR 2 (NTF2) FAMILY PROTEIN"/>
    <property type="match status" value="1"/>
</dbReference>
<accession>A0A2V3IP08</accession>
<dbReference type="OrthoDB" id="2335338at2759"/>
<dbReference type="EMBL" id="NBIV01000110">
    <property type="protein sequence ID" value="PXF43787.1"/>
    <property type="molecule type" value="Genomic_DNA"/>
</dbReference>
<proteinExistence type="predicted"/>
<evidence type="ECO:0000259" key="1">
    <source>
        <dbReference type="PROSITE" id="PS50151"/>
    </source>
</evidence>